<reference evidence="3 4" key="1">
    <citation type="submission" date="2016-02" db="EMBL/GenBank/DDBJ databases">
        <title>Genome analysis of coral dinoflagellate symbionts highlights evolutionary adaptations to a symbiotic lifestyle.</title>
        <authorList>
            <person name="Aranda M."/>
            <person name="Li Y."/>
            <person name="Liew Y.J."/>
            <person name="Baumgarten S."/>
            <person name="Simakov O."/>
            <person name="Wilson M."/>
            <person name="Piel J."/>
            <person name="Ashoor H."/>
            <person name="Bougouffa S."/>
            <person name="Bajic V.B."/>
            <person name="Ryu T."/>
            <person name="Ravasi T."/>
            <person name="Bayer T."/>
            <person name="Micklem G."/>
            <person name="Kim H."/>
            <person name="Bhak J."/>
            <person name="Lajeunesse T.C."/>
            <person name="Voolstra C.R."/>
        </authorList>
    </citation>
    <scope>NUCLEOTIDE SEQUENCE [LARGE SCALE GENOMIC DNA]</scope>
    <source>
        <strain evidence="3 4">CCMP2467</strain>
    </source>
</reference>
<keyword evidence="2" id="KW-0472">Membrane</keyword>
<evidence type="ECO:0000313" key="4">
    <source>
        <dbReference type="Proteomes" id="UP000186817"/>
    </source>
</evidence>
<evidence type="ECO:0000256" key="1">
    <source>
        <dbReference type="SAM" id="MobiDB-lite"/>
    </source>
</evidence>
<feature type="compositionally biased region" description="Polar residues" evidence="1">
    <location>
        <begin position="1"/>
        <end position="12"/>
    </location>
</feature>
<protein>
    <submittedName>
        <fullName evidence="3">Uncharacterized protein</fullName>
    </submittedName>
</protein>
<evidence type="ECO:0000256" key="2">
    <source>
        <dbReference type="SAM" id="Phobius"/>
    </source>
</evidence>
<organism evidence="3 4">
    <name type="scientific">Symbiodinium microadriaticum</name>
    <name type="common">Dinoflagellate</name>
    <name type="synonym">Zooxanthella microadriatica</name>
    <dbReference type="NCBI Taxonomy" id="2951"/>
    <lineage>
        <taxon>Eukaryota</taxon>
        <taxon>Sar</taxon>
        <taxon>Alveolata</taxon>
        <taxon>Dinophyceae</taxon>
        <taxon>Suessiales</taxon>
        <taxon>Symbiodiniaceae</taxon>
        <taxon>Symbiodinium</taxon>
    </lineage>
</organism>
<dbReference type="Proteomes" id="UP000186817">
    <property type="component" value="Unassembled WGS sequence"/>
</dbReference>
<name>A0A1Q9CMH9_SYMMI</name>
<keyword evidence="2" id="KW-1133">Transmembrane helix</keyword>
<accession>A0A1Q9CMH9</accession>
<evidence type="ECO:0000313" key="3">
    <source>
        <dbReference type="EMBL" id="OLP84133.1"/>
    </source>
</evidence>
<gene>
    <name evidence="3" type="ORF">AK812_SmicGene35027</name>
</gene>
<dbReference type="AlphaFoldDB" id="A0A1Q9CMH9"/>
<comment type="caution">
    <text evidence="3">The sequence shown here is derived from an EMBL/GenBank/DDBJ whole genome shotgun (WGS) entry which is preliminary data.</text>
</comment>
<feature type="compositionally biased region" description="Basic and acidic residues" evidence="1">
    <location>
        <begin position="22"/>
        <end position="31"/>
    </location>
</feature>
<feature type="region of interest" description="Disordered" evidence="1">
    <location>
        <begin position="1"/>
        <end position="108"/>
    </location>
</feature>
<proteinExistence type="predicted"/>
<sequence length="330" mass="34744">MSNSRPQEMPGSTGSGLAVSRVHTERSDGSSRSRAGQAGSDGLGKGNSGDAASHGRKSDASDFFSSLVEPATSSGGRSHGSNQGNSGDVASHGRKYGNSGIAASHGRKSDASDFFSSLVDDATSPGGRSHSSNQVMLPPATLPQQAESVVQNGVELVMAEDRQSTSRGSAEVVGKGTAGGTAATGGTKISIATSVQAHRLRQMAENFIDRRHTAEIDELLQEAMDSLRSDSEHYFDVHEEGCIKSLTIAFVAVYKPYVNLKDEDMLGTLEDGRMKVVTRLLVIALLALKRDLGLFPTTSMALQVAIPDLVLVRLLLPILLLLLMTLSLHA</sequence>
<dbReference type="EMBL" id="LSRX01001065">
    <property type="protein sequence ID" value="OLP84133.1"/>
    <property type="molecule type" value="Genomic_DNA"/>
</dbReference>
<keyword evidence="2" id="KW-0812">Transmembrane</keyword>
<feature type="compositionally biased region" description="Polar residues" evidence="1">
    <location>
        <begin position="71"/>
        <end position="88"/>
    </location>
</feature>
<feature type="transmembrane region" description="Helical" evidence="2">
    <location>
        <begin position="310"/>
        <end position="328"/>
    </location>
</feature>
<keyword evidence="4" id="KW-1185">Reference proteome</keyword>
<dbReference type="OrthoDB" id="432617at2759"/>